<proteinExistence type="predicted"/>
<name>A4JJ43_BURVG</name>
<reference evidence="3" key="1">
    <citation type="submission" date="2007-03" db="EMBL/GenBank/DDBJ databases">
        <title>Complete sequence of chromosome 1 of Burkholderia vietnamiensis G4.</title>
        <authorList>
            <consortium name="US DOE Joint Genome Institute"/>
            <person name="Copeland A."/>
            <person name="Lucas S."/>
            <person name="Lapidus A."/>
            <person name="Barry K."/>
            <person name="Detter J.C."/>
            <person name="Glavina del Rio T."/>
            <person name="Hammon N."/>
            <person name="Israni S."/>
            <person name="Dalin E."/>
            <person name="Tice H."/>
            <person name="Pitluck S."/>
            <person name="Chain P."/>
            <person name="Malfatti S."/>
            <person name="Shin M."/>
            <person name="Vergez L."/>
            <person name="Schmutz J."/>
            <person name="Larimer F."/>
            <person name="Land M."/>
            <person name="Hauser L."/>
            <person name="Kyrpides N."/>
            <person name="Tiedje J."/>
            <person name="Richardson P."/>
        </authorList>
    </citation>
    <scope>NUCLEOTIDE SEQUENCE [LARGE SCALE GENOMIC DNA]</scope>
    <source>
        <strain evidence="3">G4 / LMG 22486</strain>
    </source>
</reference>
<feature type="region of interest" description="Disordered" evidence="1">
    <location>
        <begin position="1"/>
        <end position="31"/>
    </location>
</feature>
<gene>
    <name evidence="2" type="ordered locus">Bcep1808_3307</name>
</gene>
<accession>A4JJ43</accession>
<dbReference type="HOGENOM" id="CLU_2449010_0_0_4"/>
<evidence type="ECO:0000256" key="1">
    <source>
        <dbReference type="SAM" id="MobiDB-lite"/>
    </source>
</evidence>
<evidence type="ECO:0000313" key="2">
    <source>
        <dbReference type="EMBL" id="ABO56296.1"/>
    </source>
</evidence>
<dbReference type="Proteomes" id="UP000002287">
    <property type="component" value="Chromosome 1"/>
</dbReference>
<organism evidence="2 3">
    <name type="scientific">Burkholderia vietnamiensis (strain G4 / LMG 22486)</name>
    <name type="common">Burkholderia cepacia (strain R1808)</name>
    <dbReference type="NCBI Taxonomy" id="269482"/>
    <lineage>
        <taxon>Bacteria</taxon>
        <taxon>Pseudomonadati</taxon>
        <taxon>Pseudomonadota</taxon>
        <taxon>Betaproteobacteria</taxon>
        <taxon>Burkholderiales</taxon>
        <taxon>Burkholderiaceae</taxon>
        <taxon>Burkholderia</taxon>
        <taxon>Burkholderia cepacia complex</taxon>
    </lineage>
</organism>
<dbReference type="EMBL" id="CP000614">
    <property type="protein sequence ID" value="ABO56296.1"/>
    <property type="molecule type" value="Genomic_DNA"/>
</dbReference>
<feature type="compositionally biased region" description="Low complexity" evidence="1">
    <location>
        <begin position="18"/>
        <end position="31"/>
    </location>
</feature>
<dbReference type="KEGG" id="bvi:Bcep1808_3307"/>
<evidence type="ECO:0000313" key="3">
    <source>
        <dbReference type="Proteomes" id="UP000002287"/>
    </source>
</evidence>
<sequence>MYRQVTGSEAGCCEPIAGLGPPRRSGPPRSGRTFTQSIPMTMVMVIPVTVIPATIRHHDAAAQQHGYTGNQQKGFLHRAHLRGFEMNRA</sequence>
<dbReference type="AlphaFoldDB" id="A4JJ43"/>
<protein>
    <submittedName>
        <fullName evidence="2">Uncharacterized protein</fullName>
    </submittedName>
</protein>